<dbReference type="EMBL" id="JAMOIM010000006">
    <property type="protein sequence ID" value="MCW6508499.1"/>
    <property type="molecule type" value="Genomic_DNA"/>
</dbReference>
<name>A0AA41YUR2_9HYPH</name>
<feature type="domain" description="J" evidence="2">
    <location>
        <begin position="145"/>
        <end position="216"/>
    </location>
</feature>
<dbReference type="PROSITE" id="PS50076">
    <property type="entry name" value="DNAJ_2"/>
    <property type="match status" value="1"/>
</dbReference>
<evidence type="ECO:0000313" key="3">
    <source>
        <dbReference type="EMBL" id="MCW6508499.1"/>
    </source>
</evidence>
<evidence type="ECO:0000256" key="1">
    <source>
        <dbReference type="SAM" id="MobiDB-lite"/>
    </source>
</evidence>
<accession>A0AA41YUR2</accession>
<dbReference type="InterPro" id="IPR001623">
    <property type="entry name" value="DnaJ_domain"/>
</dbReference>
<dbReference type="SMART" id="SM00271">
    <property type="entry name" value="DnaJ"/>
    <property type="match status" value="1"/>
</dbReference>
<protein>
    <submittedName>
        <fullName evidence="3">J domain-containing protein</fullName>
    </submittedName>
</protein>
<dbReference type="Proteomes" id="UP001165667">
    <property type="component" value="Unassembled WGS sequence"/>
</dbReference>
<dbReference type="PRINTS" id="PR00625">
    <property type="entry name" value="JDOMAIN"/>
</dbReference>
<dbReference type="RefSeq" id="WP_282584870.1">
    <property type="nucleotide sequence ID" value="NZ_JAMOIM010000006.1"/>
</dbReference>
<comment type="caution">
    <text evidence="3">The sequence shown here is derived from an EMBL/GenBank/DDBJ whole genome shotgun (WGS) entry which is preliminary data.</text>
</comment>
<sequence length="216" mass="23916">MNLNSRLFDGIRASSSKKKVAPAKEPTHPPCAHPGCPKPGNHRAPMGRDREGQFFCFCVDHVREYNATYNYFDGMSDEAVAKYQKEALVGHRPTWDMGVKNGSGTREAGAAPRGGEDALGLHRQRFHRGVPASAQPPRYSAATMKSLYALELDDTATTEIVKVRYKELVKRHHPDANGGDRSSEERLREIIRAYNYLKTVKLADGPAAAPAARRKT</sequence>
<feature type="region of interest" description="Disordered" evidence="1">
    <location>
        <begin position="1"/>
        <end position="45"/>
    </location>
</feature>
<keyword evidence="4" id="KW-1185">Reference proteome</keyword>
<dbReference type="Gene3D" id="1.10.287.110">
    <property type="entry name" value="DnaJ domain"/>
    <property type="match status" value="1"/>
</dbReference>
<dbReference type="SUPFAM" id="SSF46565">
    <property type="entry name" value="Chaperone J-domain"/>
    <property type="match status" value="1"/>
</dbReference>
<dbReference type="CDD" id="cd06257">
    <property type="entry name" value="DnaJ"/>
    <property type="match status" value="1"/>
</dbReference>
<reference evidence="3" key="1">
    <citation type="submission" date="2022-05" db="EMBL/GenBank/DDBJ databases">
        <authorList>
            <person name="Pankratov T."/>
        </authorList>
    </citation>
    <scope>NUCLEOTIDE SEQUENCE</scope>
    <source>
        <strain evidence="3">BP6-180914</strain>
    </source>
</reference>
<evidence type="ECO:0000313" key="4">
    <source>
        <dbReference type="Proteomes" id="UP001165667"/>
    </source>
</evidence>
<proteinExistence type="predicted"/>
<feature type="region of interest" description="Disordered" evidence="1">
    <location>
        <begin position="94"/>
        <end position="113"/>
    </location>
</feature>
<gene>
    <name evidence="3" type="ORF">M8523_10770</name>
</gene>
<organism evidence="3 4">
    <name type="scientific">Lichenifustis flavocetrariae</name>
    <dbReference type="NCBI Taxonomy" id="2949735"/>
    <lineage>
        <taxon>Bacteria</taxon>
        <taxon>Pseudomonadati</taxon>
        <taxon>Pseudomonadota</taxon>
        <taxon>Alphaproteobacteria</taxon>
        <taxon>Hyphomicrobiales</taxon>
        <taxon>Lichenihabitantaceae</taxon>
        <taxon>Lichenifustis</taxon>
    </lineage>
</organism>
<evidence type="ECO:0000259" key="2">
    <source>
        <dbReference type="PROSITE" id="PS50076"/>
    </source>
</evidence>
<dbReference type="AlphaFoldDB" id="A0AA41YUR2"/>
<dbReference type="InterPro" id="IPR036869">
    <property type="entry name" value="J_dom_sf"/>
</dbReference>
<dbReference type="Pfam" id="PF00226">
    <property type="entry name" value="DnaJ"/>
    <property type="match status" value="1"/>
</dbReference>